<evidence type="ECO:0000256" key="2">
    <source>
        <dbReference type="ARBA" id="ARBA00022723"/>
    </source>
</evidence>
<reference evidence="5 6" key="1">
    <citation type="submission" date="2014-04" db="EMBL/GenBank/DDBJ databases">
        <title>Marinobacterium kochiensis sp. nov., isolated from sediment sample collected from Kochi backwaters in Kerala, India.</title>
        <authorList>
            <person name="Singh A."/>
            <person name="Pinnaka A.K."/>
        </authorList>
    </citation>
    <scope>NUCLEOTIDE SEQUENCE [LARGE SCALE GENOMIC DNA]</scope>
    <source>
        <strain evidence="5 6">AK27</strain>
    </source>
</reference>
<protein>
    <submittedName>
        <fullName evidence="5">Gfa-like protein</fullName>
    </submittedName>
</protein>
<dbReference type="SUPFAM" id="SSF51316">
    <property type="entry name" value="Mss4-like"/>
    <property type="match status" value="1"/>
</dbReference>
<keyword evidence="3" id="KW-0862">Zinc</keyword>
<proteinExistence type="inferred from homology"/>
<dbReference type="eggNOG" id="COG3791">
    <property type="taxonomic scope" value="Bacteria"/>
</dbReference>
<dbReference type="AlphaFoldDB" id="A0A081FWN7"/>
<dbReference type="InterPro" id="IPR006913">
    <property type="entry name" value="CENP-V/GFA"/>
</dbReference>
<dbReference type="Proteomes" id="UP000028252">
    <property type="component" value="Unassembled WGS sequence"/>
</dbReference>
<dbReference type="Pfam" id="PF04828">
    <property type="entry name" value="GFA"/>
    <property type="match status" value="1"/>
</dbReference>
<name>A0A081FWN7_9GAMM</name>
<comment type="similarity">
    <text evidence="1">Belongs to the Gfa family.</text>
</comment>
<evidence type="ECO:0000313" key="6">
    <source>
        <dbReference type="Proteomes" id="UP000028252"/>
    </source>
</evidence>
<sequence>MFVAPDQFRWTKGEVHVARFALPEAKHFATAFCRCCGSSLPWQAQTGKAVVVPAGTLDADPELRPSQSIFCASRAVWFTDPDSLPAYDEMPSRKKRKGES</sequence>
<dbReference type="EMBL" id="JMQN01000043">
    <property type="protein sequence ID" value="KEA62942.1"/>
    <property type="molecule type" value="Genomic_DNA"/>
</dbReference>
<dbReference type="STRING" id="1232683.ADIMK_2912"/>
<dbReference type="InterPro" id="IPR011057">
    <property type="entry name" value="Mss4-like_sf"/>
</dbReference>
<dbReference type="GO" id="GO:0016846">
    <property type="term" value="F:carbon-sulfur lyase activity"/>
    <property type="evidence" value="ECO:0007669"/>
    <property type="project" value="InterPro"/>
</dbReference>
<dbReference type="PATRIC" id="fig|1232683.4.peg.2863"/>
<gene>
    <name evidence="5" type="ORF">ADIMK_2912</name>
</gene>
<accession>A0A081FWN7</accession>
<organism evidence="5 6">
    <name type="scientific">Marinobacterium lacunae</name>
    <dbReference type="NCBI Taxonomy" id="1232683"/>
    <lineage>
        <taxon>Bacteria</taxon>
        <taxon>Pseudomonadati</taxon>
        <taxon>Pseudomonadota</taxon>
        <taxon>Gammaproteobacteria</taxon>
        <taxon>Oceanospirillales</taxon>
        <taxon>Oceanospirillaceae</taxon>
        <taxon>Marinobacterium</taxon>
    </lineage>
</organism>
<evidence type="ECO:0000256" key="1">
    <source>
        <dbReference type="ARBA" id="ARBA00005495"/>
    </source>
</evidence>
<dbReference type="GO" id="GO:0046872">
    <property type="term" value="F:metal ion binding"/>
    <property type="evidence" value="ECO:0007669"/>
    <property type="project" value="UniProtKB-KW"/>
</dbReference>
<evidence type="ECO:0000259" key="4">
    <source>
        <dbReference type="Pfam" id="PF04828"/>
    </source>
</evidence>
<evidence type="ECO:0000256" key="3">
    <source>
        <dbReference type="ARBA" id="ARBA00022833"/>
    </source>
</evidence>
<dbReference type="Gene3D" id="3.90.1590.10">
    <property type="entry name" value="glutathione-dependent formaldehyde- activating enzyme (gfa)"/>
    <property type="match status" value="1"/>
</dbReference>
<keyword evidence="6" id="KW-1185">Reference proteome</keyword>
<comment type="caution">
    <text evidence="5">The sequence shown here is derived from an EMBL/GenBank/DDBJ whole genome shotgun (WGS) entry which is preliminary data.</text>
</comment>
<feature type="domain" description="CENP-V/GFA" evidence="4">
    <location>
        <begin position="2"/>
        <end position="72"/>
    </location>
</feature>
<evidence type="ECO:0000313" key="5">
    <source>
        <dbReference type="EMBL" id="KEA62942.1"/>
    </source>
</evidence>
<keyword evidence="2" id="KW-0479">Metal-binding</keyword>